<sequence length="66" mass="6938">MGDTFVGLQQGYSWIVLEPGQTGSEGKGGVELHLPESRAVRGEVYSFGSALHSWESGPGFAVSAEP</sequence>
<protein>
    <submittedName>
        <fullName evidence="1">Uncharacterized protein</fullName>
    </submittedName>
</protein>
<proteinExistence type="predicted"/>
<reference evidence="1" key="1">
    <citation type="submission" date="2020-03" db="EMBL/GenBank/DDBJ databases">
        <authorList>
            <person name="Weist P."/>
        </authorList>
    </citation>
    <scope>NUCLEOTIDE SEQUENCE</scope>
</reference>
<evidence type="ECO:0000313" key="1">
    <source>
        <dbReference type="EMBL" id="CAB1417801.1"/>
    </source>
</evidence>
<organism evidence="1 2">
    <name type="scientific">Pleuronectes platessa</name>
    <name type="common">European plaice</name>
    <dbReference type="NCBI Taxonomy" id="8262"/>
    <lineage>
        <taxon>Eukaryota</taxon>
        <taxon>Metazoa</taxon>
        <taxon>Chordata</taxon>
        <taxon>Craniata</taxon>
        <taxon>Vertebrata</taxon>
        <taxon>Euteleostomi</taxon>
        <taxon>Actinopterygii</taxon>
        <taxon>Neopterygii</taxon>
        <taxon>Teleostei</taxon>
        <taxon>Neoteleostei</taxon>
        <taxon>Acanthomorphata</taxon>
        <taxon>Carangaria</taxon>
        <taxon>Pleuronectiformes</taxon>
        <taxon>Pleuronectoidei</taxon>
        <taxon>Pleuronectidae</taxon>
        <taxon>Pleuronectes</taxon>
    </lineage>
</organism>
<accession>A0A9N7TRH0</accession>
<comment type="caution">
    <text evidence="1">The sequence shown here is derived from an EMBL/GenBank/DDBJ whole genome shotgun (WGS) entry which is preliminary data.</text>
</comment>
<name>A0A9N7TRH0_PLEPL</name>
<dbReference type="AlphaFoldDB" id="A0A9N7TRH0"/>
<gene>
    <name evidence="1" type="ORF">PLEPLA_LOCUS5620</name>
</gene>
<dbReference type="Proteomes" id="UP001153269">
    <property type="component" value="Unassembled WGS sequence"/>
</dbReference>
<evidence type="ECO:0000313" key="2">
    <source>
        <dbReference type="Proteomes" id="UP001153269"/>
    </source>
</evidence>
<dbReference type="EMBL" id="CADEAL010000285">
    <property type="protein sequence ID" value="CAB1417801.1"/>
    <property type="molecule type" value="Genomic_DNA"/>
</dbReference>
<keyword evidence="2" id="KW-1185">Reference proteome</keyword>